<name>A0A1F7L0G0_9BACT</name>
<dbReference type="Proteomes" id="UP000177050">
    <property type="component" value="Unassembled WGS sequence"/>
</dbReference>
<dbReference type="EMBL" id="MGBR01000001">
    <property type="protein sequence ID" value="OGK73617.1"/>
    <property type="molecule type" value="Genomic_DNA"/>
</dbReference>
<dbReference type="Gene3D" id="2.60.120.10">
    <property type="entry name" value="Jelly Rolls"/>
    <property type="match status" value="1"/>
</dbReference>
<accession>A0A1F7L0G0</accession>
<comment type="caution">
    <text evidence="2">The sequence shown here is derived from an EMBL/GenBank/DDBJ whole genome shotgun (WGS) entry which is preliminary data.</text>
</comment>
<evidence type="ECO:0000313" key="2">
    <source>
        <dbReference type="EMBL" id="OGK73617.1"/>
    </source>
</evidence>
<proteinExistence type="predicted"/>
<dbReference type="Pfam" id="PF07883">
    <property type="entry name" value="Cupin_2"/>
    <property type="match status" value="1"/>
</dbReference>
<dbReference type="InterPro" id="IPR011051">
    <property type="entry name" value="RmlC_Cupin_sf"/>
</dbReference>
<reference evidence="2 3" key="1">
    <citation type="journal article" date="2016" name="Nat. Commun.">
        <title>Thousands of microbial genomes shed light on interconnected biogeochemical processes in an aquifer system.</title>
        <authorList>
            <person name="Anantharaman K."/>
            <person name="Brown C.T."/>
            <person name="Hug L.A."/>
            <person name="Sharon I."/>
            <person name="Castelle C.J."/>
            <person name="Probst A.J."/>
            <person name="Thomas B.C."/>
            <person name="Singh A."/>
            <person name="Wilkins M.J."/>
            <person name="Karaoz U."/>
            <person name="Brodie E.L."/>
            <person name="Williams K.H."/>
            <person name="Hubbard S.S."/>
            <person name="Banfield J.F."/>
        </authorList>
    </citation>
    <scope>NUCLEOTIDE SEQUENCE [LARGE SCALE GENOMIC DNA]</scope>
</reference>
<protein>
    <recommendedName>
        <fullName evidence="1">Cupin type-2 domain-containing protein</fullName>
    </recommendedName>
</protein>
<gene>
    <name evidence="2" type="ORF">A3K52_02410</name>
</gene>
<evidence type="ECO:0000259" key="1">
    <source>
        <dbReference type="Pfam" id="PF07883"/>
    </source>
</evidence>
<dbReference type="AlphaFoldDB" id="A0A1F7L0G0"/>
<organism evidence="2 3">
    <name type="scientific">Candidatus Roizmanbacteria bacterium RIFOXYD1_FULL_38_12</name>
    <dbReference type="NCBI Taxonomy" id="1802093"/>
    <lineage>
        <taxon>Bacteria</taxon>
        <taxon>Candidatus Roizmaniibacteriota</taxon>
    </lineage>
</organism>
<feature type="domain" description="Cupin type-2" evidence="1">
    <location>
        <begin position="55"/>
        <end position="100"/>
    </location>
</feature>
<sequence length="130" mass="14647">MKINEVIEELKKKYPGKPIILNNKTDLTEILCEIEPTDKHTSFSTAIAVIDLTLPHYHKNTVEVYEVLKGSLTLTVNNKKYNLNIGESFTIQPNEIHSARGDETWVKVVARPGWRSGDHFTVTGVPTSTQ</sequence>
<dbReference type="SUPFAM" id="SSF51182">
    <property type="entry name" value="RmlC-like cupins"/>
    <property type="match status" value="1"/>
</dbReference>
<dbReference type="InterPro" id="IPR014710">
    <property type="entry name" value="RmlC-like_jellyroll"/>
</dbReference>
<dbReference type="InterPro" id="IPR013096">
    <property type="entry name" value="Cupin_2"/>
</dbReference>
<evidence type="ECO:0000313" key="3">
    <source>
        <dbReference type="Proteomes" id="UP000177050"/>
    </source>
</evidence>